<keyword evidence="2" id="KW-1185">Reference proteome</keyword>
<name>A0ABZ2FCP9_9MICO</name>
<proteinExistence type="predicted"/>
<dbReference type="RefSeq" id="WP_338538179.1">
    <property type="nucleotide sequence ID" value="NZ_CP104874.1"/>
</dbReference>
<dbReference type="Proteomes" id="UP001381003">
    <property type="component" value="Chromosome"/>
</dbReference>
<accession>A0ABZ2FCP9</accession>
<sequence length="127" mass="14086">MPTPEIFDFDAADLADYDEDRMRVALAEHPAIIVNHLHIAAQLVAWASRLDEDTTVPSEANSGFSSALREVAAHLRQADYLPGGAMLEEVESPRTVSRSAWRTENRLRSVEREVEKLGGIRRSGSLT</sequence>
<gene>
    <name evidence="1" type="ORF">N5P18_15680</name>
</gene>
<organism evidence="1 2">
    <name type="scientific">Janibacter terrae</name>
    <dbReference type="NCBI Taxonomy" id="103817"/>
    <lineage>
        <taxon>Bacteria</taxon>
        <taxon>Bacillati</taxon>
        <taxon>Actinomycetota</taxon>
        <taxon>Actinomycetes</taxon>
        <taxon>Micrococcales</taxon>
        <taxon>Intrasporangiaceae</taxon>
        <taxon>Janibacter</taxon>
    </lineage>
</organism>
<evidence type="ECO:0000313" key="2">
    <source>
        <dbReference type="Proteomes" id="UP001381003"/>
    </source>
</evidence>
<reference evidence="1 2" key="1">
    <citation type="submission" date="2022-09" db="EMBL/GenBank/DDBJ databases">
        <title>Complete genome sequence of Janibacter terrae strain COS04-44, PCL-degrading bacteria isolated from oil spilled coast.</title>
        <authorList>
            <person name="Park H."/>
            <person name="Kim J.Y."/>
            <person name="An S.H."/>
            <person name="Lee C.M."/>
            <person name="Weon H.-Y."/>
        </authorList>
    </citation>
    <scope>NUCLEOTIDE SEQUENCE [LARGE SCALE GENOMIC DNA]</scope>
    <source>
        <strain evidence="1 2">COS04-44</strain>
    </source>
</reference>
<evidence type="ECO:0000313" key="1">
    <source>
        <dbReference type="EMBL" id="WWF05083.1"/>
    </source>
</evidence>
<protein>
    <submittedName>
        <fullName evidence="1">Uncharacterized protein</fullName>
    </submittedName>
</protein>
<dbReference type="EMBL" id="CP104874">
    <property type="protein sequence ID" value="WWF05083.1"/>
    <property type="molecule type" value="Genomic_DNA"/>
</dbReference>